<evidence type="ECO:0000256" key="3">
    <source>
        <dbReference type="ARBA" id="ARBA00023172"/>
    </source>
</evidence>
<feature type="domain" description="Core-binding (CB)" evidence="6">
    <location>
        <begin position="83"/>
        <end position="164"/>
    </location>
</feature>
<proteinExistence type="inferred from homology"/>
<dbReference type="InterPro" id="IPR050090">
    <property type="entry name" value="Tyrosine_recombinase_XerCD"/>
</dbReference>
<evidence type="ECO:0000313" key="7">
    <source>
        <dbReference type="EMBL" id="PXV89548.1"/>
    </source>
</evidence>
<evidence type="ECO:0000259" key="6">
    <source>
        <dbReference type="PROSITE" id="PS51900"/>
    </source>
</evidence>
<comment type="caution">
    <text evidence="8">The sequence shown here is derived from an EMBL/GenBank/DDBJ whole genome shotgun (WGS) entry which is preliminary data.</text>
</comment>
<name>A0A255IMS0_9FIRM</name>
<dbReference type="OrthoDB" id="9801717at2"/>
<evidence type="ECO:0000313" key="8">
    <source>
        <dbReference type="EMBL" id="RDY32274.1"/>
    </source>
</evidence>
<dbReference type="GO" id="GO:0003677">
    <property type="term" value="F:DNA binding"/>
    <property type="evidence" value="ECO:0007669"/>
    <property type="project" value="UniProtKB-UniRule"/>
</dbReference>
<dbReference type="Gene3D" id="1.10.443.10">
    <property type="entry name" value="Intergrase catalytic core"/>
    <property type="match status" value="1"/>
</dbReference>
<evidence type="ECO:0000256" key="1">
    <source>
        <dbReference type="ARBA" id="ARBA00008857"/>
    </source>
</evidence>
<reference evidence="8 9" key="1">
    <citation type="journal article" date="2017" name="Genome Announc.">
        <title>Draft Genome Sequence of a Sporulating and Motile Strain of Lachnotalea glycerini Isolated from Water in Quebec City, Canada.</title>
        <authorList>
            <person name="Maheux A.F."/>
            <person name="Boudreau D.K."/>
            <person name="Berube E."/>
            <person name="Boissinot M."/>
            <person name="Raymond F."/>
            <person name="Brodeur S."/>
            <person name="Corbeil J."/>
            <person name="Isabel S."/>
            <person name="Omar R.F."/>
            <person name="Bergeron M.G."/>
        </authorList>
    </citation>
    <scope>NUCLEOTIDE SEQUENCE [LARGE SCALE GENOMIC DNA]</scope>
    <source>
        <strain evidence="8 9">CCRI-19302</strain>
    </source>
</reference>
<organism evidence="8 9">
    <name type="scientific">Lachnotalea glycerini</name>
    <dbReference type="NCBI Taxonomy" id="1763509"/>
    <lineage>
        <taxon>Bacteria</taxon>
        <taxon>Bacillati</taxon>
        <taxon>Bacillota</taxon>
        <taxon>Clostridia</taxon>
        <taxon>Lachnospirales</taxon>
        <taxon>Lachnospiraceae</taxon>
        <taxon>Lachnotalea</taxon>
    </lineage>
</organism>
<dbReference type="CDD" id="cd01189">
    <property type="entry name" value="INT_ICEBs1_C_like"/>
    <property type="match status" value="1"/>
</dbReference>
<dbReference type="InterPro" id="IPR013762">
    <property type="entry name" value="Integrase-like_cat_sf"/>
</dbReference>
<protein>
    <submittedName>
        <fullName evidence="8">Site-specific integrase</fullName>
    </submittedName>
    <submittedName>
        <fullName evidence="7">Site-specific recombinase XerD</fullName>
    </submittedName>
</protein>
<keyword evidence="3" id="KW-0233">DNA recombination</keyword>
<dbReference type="Gene3D" id="1.10.150.130">
    <property type="match status" value="1"/>
</dbReference>
<dbReference type="PROSITE" id="PS51898">
    <property type="entry name" value="TYR_RECOMBINASE"/>
    <property type="match status" value="1"/>
</dbReference>
<feature type="domain" description="Tyr recombinase" evidence="5">
    <location>
        <begin position="187"/>
        <end position="395"/>
    </location>
</feature>
<dbReference type="InterPro" id="IPR011010">
    <property type="entry name" value="DNA_brk_join_enz"/>
</dbReference>
<dbReference type="InterPro" id="IPR044068">
    <property type="entry name" value="CB"/>
</dbReference>
<evidence type="ECO:0000313" key="10">
    <source>
        <dbReference type="Proteomes" id="UP000247523"/>
    </source>
</evidence>
<keyword evidence="9" id="KW-1185">Reference proteome</keyword>
<dbReference type="Gene3D" id="3.30.160.60">
    <property type="entry name" value="Classic Zinc Finger"/>
    <property type="match status" value="1"/>
</dbReference>
<dbReference type="InterPro" id="IPR002104">
    <property type="entry name" value="Integrase_catalytic"/>
</dbReference>
<reference evidence="8" key="3">
    <citation type="submission" date="2018-07" db="EMBL/GenBank/DDBJ databases">
        <authorList>
            <person name="Quirk P.G."/>
            <person name="Krulwich T.A."/>
        </authorList>
    </citation>
    <scope>NUCLEOTIDE SEQUENCE</scope>
    <source>
        <strain evidence="8">CCRI-19302</strain>
    </source>
</reference>
<dbReference type="EMBL" id="NOKA02000004">
    <property type="protein sequence ID" value="RDY32274.1"/>
    <property type="molecule type" value="Genomic_DNA"/>
</dbReference>
<gene>
    <name evidence="7" type="ORF">C8E03_106200</name>
    <name evidence="8" type="ORF">CG710_004635</name>
</gene>
<dbReference type="EMBL" id="QICS01000006">
    <property type="protein sequence ID" value="PXV89548.1"/>
    <property type="molecule type" value="Genomic_DNA"/>
</dbReference>
<dbReference type="SUPFAM" id="SSF56349">
    <property type="entry name" value="DNA breaking-rejoining enzymes"/>
    <property type="match status" value="1"/>
</dbReference>
<evidence type="ECO:0000313" key="9">
    <source>
        <dbReference type="Proteomes" id="UP000216411"/>
    </source>
</evidence>
<dbReference type="SUPFAM" id="SSF54171">
    <property type="entry name" value="DNA-binding domain"/>
    <property type="match status" value="1"/>
</dbReference>
<dbReference type="PANTHER" id="PTHR30349">
    <property type="entry name" value="PHAGE INTEGRASE-RELATED"/>
    <property type="match status" value="1"/>
</dbReference>
<dbReference type="Proteomes" id="UP000247523">
    <property type="component" value="Unassembled WGS sequence"/>
</dbReference>
<dbReference type="Pfam" id="PF02920">
    <property type="entry name" value="Integrase_DNA"/>
    <property type="match status" value="1"/>
</dbReference>
<sequence>MSDTVRRDQKGRRLLKGESQRKDGKYEYKYMDAFGKRRTVYSWKLNPSDVLPKGKQECISLREQEKQIRIDCVDRVAVNGGNMSVLELVKRYVAGKRGVRHSTKANYQFVINIMEKETFGSKRIDQVKLSDAKLWIIKLQDDGRGYSTIHAIRGIIRPAFQMAVDDDLIRKNPFDFQLHSVVVNNSVTREAITKKQERDFLDFIRQDKHFGRYYDGIFILFRTGLRISEFCGLTIGDIDFENNRILITHQLQRTRDMQYVIQEPKTAAGVRYIPMRPEVREAFKRMIANRAKPKVEPMIDGKWGFLFLDKNNMPMVALHWEKYFQHIREKYNGIYKNPLPKITPHVCRHTFCSNMAKAGVNPKTLQYLMGHSEIGVTLNTYTHMGYEDASKELLALEC</sequence>
<dbReference type="GO" id="GO:0006310">
    <property type="term" value="P:DNA recombination"/>
    <property type="evidence" value="ECO:0007669"/>
    <property type="project" value="UniProtKB-KW"/>
</dbReference>
<evidence type="ECO:0000259" key="5">
    <source>
        <dbReference type="PROSITE" id="PS51898"/>
    </source>
</evidence>
<dbReference type="Proteomes" id="UP000216411">
    <property type="component" value="Unassembled WGS sequence"/>
</dbReference>
<accession>A0A255IMS0</accession>
<dbReference type="PANTHER" id="PTHR30349:SF41">
    <property type="entry name" value="INTEGRASE_RECOMBINASE PROTEIN MJ0367-RELATED"/>
    <property type="match status" value="1"/>
</dbReference>
<dbReference type="Pfam" id="PF00589">
    <property type="entry name" value="Phage_integrase"/>
    <property type="match status" value="1"/>
</dbReference>
<dbReference type="InterPro" id="IPR010998">
    <property type="entry name" value="Integrase_recombinase_N"/>
</dbReference>
<comment type="similarity">
    <text evidence="1">Belongs to the 'phage' integrase family.</text>
</comment>
<dbReference type="RefSeq" id="WP_094376704.1">
    <property type="nucleotide sequence ID" value="NZ_NOKA02000004.1"/>
</dbReference>
<keyword evidence="2 4" id="KW-0238">DNA-binding</keyword>
<dbReference type="InterPro" id="IPR016177">
    <property type="entry name" value="DNA-bd_dom_sf"/>
</dbReference>
<dbReference type="GO" id="GO:0008907">
    <property type="term" value="F:integrase activity"/>
    <property type="evidence" value="ECO:0007669"/>
    <property type="project" value="InterPro"/>
</dbReference>
<dbReference type="InterPro" id="IPR004191">
    <property type="entry name" value="Integrase_Tn916-type_DNA-bd_N"/>
</dbReference>
<reference evidence="7 10" key="2">
    <citation type="submission" date="2018-05" db="EMBL/GenBank/DDBJ databases">
        <title>Genomic Encyclopedia of Type Strains, Phase IV (KMG-IV): sequencing the most valuable type-strain genomes for metagenomic binning, comparative biology and taxonomic classification.</title>
        <authorList>
            <person name="Goeker M."/>
        </authorList>
    </citation>
    <scope>NUCLEOTIDE SEQUENCE [LARGE SCALE GENOMIC DNA]</scope>
    <source>
        <strain evidence="7 10">DSM 28816</strain>
    </source>
</reference>
<dbReference type="PROSITE" id="PS51900">
    <property type="entry name" value="CB"/>
    <property type="match status" value="1"/>
</dbReference>
<evidence type="ECO:0000256" key="2">
    <source>
        <dbReference type="ARBA" id="ARBA00023125"/>
    </source>
</evidence>
<dbReference type="AlphaFoldDB" id="A0A255IMS0"/>
<evidence type="ECO:0000256" key="4">
    <source>
        <dbReference type="PROSITE-ProRule" id="PRU01248"/>
    </source>
</evidence>